<gene>
    <name evidence="2" type="ORF">BC938DRAFT_479328</name>
</gene>
<dbReference type="AlphaFoldDB" id="A0A433QL43"/>
<organism evidence="2 3">
    <name type="scientific">Jimgerdemannia flammicorona</name>
    <dbReference type="NCBI Taxonomy" id="994334"/>
    <lineage>
        <taxon>Eukaryota</taxon>
        <taxon>Fungi</taxon>
        <taxon>Fungi incertae sedis</taxon>
        <taxon>Mucoromycota</taxon>
        <taxon>Mucoromycotina</taxon>
        <taxon>Endogonomycetes</taxon>
        <taxon>Endogonales</taxon>
        <taxon>Endogonaceae</taxon>
        <taxon>Jimgerdemannia</taxon>
    </lineage>
</organism>
<evidence type="ECO:0000256" key="1">
    <source>
        <dbReference type="SAM" id="MobiDB-lite"/>
    </source>
</evidence>
<name>A0A433QL43_9FUNG</name>
<keyword evidence="3" id="KW-1185">Reference proteome</keyword>
<dbReference type="Proteomes" id="UP000274822">
    <property type="component" value="Unassembled WGS sequence"/>
</dbReference>
<evidence type="ECO:0000313" key="2">
    <source>
        <dbReference type="EMBL" id="RUS30484.1"/>
    </source>
</evidence>
<protein>
    <submittedName>
        <fullName evidence="2">Uncharacterized protein</fullName>
    </submittedName>
</protein>
<dbReference type="EMBL" id="RBNJ01003815">
    <property type="protein sequence ID" value="RUS30484.1"/>
    <property type="molecule type" value="Genomic_DNA"/>
</dbReference>
<reference evidence="2 3" key="1">
    <citation type="journal article" date="2018" name="New Phytol.">
        <title>Phylogenomics of Endogonaceae and evolution of mycorrhizas within Mucoromycota.</title>
        <authorList>
            <person name="Chang Y."/>
            <person name="Desiro A."/>
            <person name="Na H."/>
            <person name="Sandor L."/>
            <person name="Lipzen A."/>
            <person name="Clum A."/>
            <person name="Barry K."/>
            <person name="Grigoriev I.V."/>
            <person name="Martin F.M."/>
            <person name="Stajich J.E."/>
            <person name="Smith M.E."/>
            <person name="Bonito G."/>
            <person name="Spatafora J.W."/>
        </authorList>
    </citation>
    <scope>NUCLEOTIDE SEQUENCE [LARGE SCALE GENOMIC DNA]</scope>
    <source>
        <strain evidence="2 3">AD002</strain>
    </source>
</reference>
<accession>A0A433QL43</accession>
<feature type="region of interest" description="Disordered" evidence="1">
    <location>
        <begin position="100"/>
        <end position="133"/>
    </location>
</feature>
<sequence>MVEAASTVSVRQNCVLPQPEGPTIWQRNVICGQHDKRGDEDQGKKRSVIYLRDRRTRQTSAQQLIQRVQPRLQESGLCRIRVRRMIHIANLHHAYCQWQHDTHVGGGGGDPSGDAPDDVVDSSGVPIAELDEL</sequence>
<evidence type="ECO:0000313" key="3">
    <source>
        <dbReference type="Proteomes" id="UP000274822"/>
    </source>
</evidence>
<proteinExistence type="predicted"/>
<comment type="caution">
    <text evidence="2">The sequence shown here is derived from an EMBL/GenBank/DDBJ whole genome shotgun (WGS) entry which is preliminary data.</text>
</comment>